<evidence type="ECO:0000256" key="6">
    <source>
        <dbReference type="ARBA" id="ARBA00022729"/>
    </source>
</evidence>
<reference evidence="24" key="1">
    <citation type="submission" date="2025-08" db="UniProtKB">
        <authorList>
            <consortium name="RefSeq"/>
        </authorList>
    </citation>
    <scope>IDENTIFICATION</scope>
    <source>
        <tissue evidence="24">Fruit stalk</tissue>
    </source>
</reference>
<sequence>MGFFSELHFFSFSLSLLPVFSVANVTLGSSLSTTHANSPWLSPSEEFAFGFRQLNNSNLFLLAIWFEKIPDKTIVWYANGNNPVQKGSRVVLSASGLVLNDHEGQTIWEAKPASTVSYAAMLDSGNLVLAASNSGYVWESFKNPTDTILPTQKLDLGSVLSSRLTTTNFSRGRFELHFVNGSLQLNPVAWPTLSRYKYYYSSHTYNINPHESGYQLVFNESANIYIVKTNEEVVQIPSWSAINHMDDYYYRATLDFDGVFTQYAHPKNASSNQSWQPVGSIPENICLEIFNELGSGACGFNSYCSIQNWRPRCDCPPGYVFVDPDNRFSGCKPTFPQGCDVDHGLRDPQELYEIREVRDVDWPLGDYERLAPYNQTECENSCLHDCSCAVAIFDGMRCWKKKLPLSNGRLRSSGFSRVLFKVRKEANPGYCTANYDRNKDESILLRALLGSSAFFNVVLLVISLMVSKRHRRKGGGSSAQSSSVFEPNLSLFTYKELEEATDQFKEELGRGSFGIVYKGILKSSSRKLVAVKKLDRLAQEREMEFKTEVSAIGRTHHKNLVGLLGFCEEGTHRLLVYEFLSNGTLANYLFALTRPDWNQRIQIALNIARGLVYLHEECDVPIIHCDIKPYNILLDEHFTAKISDFGLAKLLLSNRSRTLTMIRGTKGYVAPEWFKNVSITAKVDVYSFGVMLLEIICCRKSVVMDSSEEERAILTDWAYVCYVEGRLDFLASDDEAAMADKDKLRKWVMIALWCIQDDPANRPTMKMVMLMLEGFVEVPFPPYTFLHQNG</sequence>
<keyword evidence="13" id="KW-1015">Disulfide bond</keyword>
<dbReference type="PROSITE" id="PS00108">
    <property type="entry name" value="PROTEIN_KINASE_ST"/>
    <property type="match status" value="1"/>
</dbReference>
<evidence type="ECO:0000256" key="19">
    <source>
        <dbReference type="PROSITE-ProRule" id="PRU10141"/>
    </source>
</evidence>
<dbReference type="InterPro" id="IPR051343">
    <property type="entry name" value="G-type_lectin_kinases/EP1-like"/>
</dbReference>
<evidence type="ECO:0000256" key="9">
    <source>
        <dbReference type="ARBA" id="ARBA00022777"/>
    </source>
</evidence>
<dbReference type="InterPro" id="IPR008271">
    <property type="entry name" value="Ser/Thr_kinase_AS"/>
</dbReference>
<dbReference type="SUPFAM" id="SSF56112">
    <property type="entry name" value="Protein kinase-like (PK-like)"/>
    <property type="match status" value="1"/>
</dbReference>
<accession>A0A6P6A0Q3</accession>
<dbReference type="GO" id="GO:0004674">
    <property type="term" value="F:protein serine/threonine kinase activity"/>
    <property type="evidence" value="ECO:0007669"/>
    <property type="project" value="UniProtKB-KW"/>
</dbReference>
<evidence type="ECO:0000259" key="21">
    <source>
        <dbReference type="PROSITE" id="PS50011"/>
    </source>
</evidence>
<feature type="chain" id="PRO_5028154649" description="Receptor-like serine/threonine-protein kinase" evidence="20">
    <location>
        <begin position="24"/>
        <end position="790"/>
    </location>
</feature>
<gene>
    <name evidence="24" type="primary">LOC111305235</name>
</gene>
<keyword evidence="8 18" id="KW-0547">Nucleotide-binding</keyword>
<dbReference type="InterPro" id="IPR011009">
    <property type="entry name" value="Kinase-like_dom_sf"/>
</dbReference>
<dbReference type="CDD" id="cd00028">
    <property type="entry name" value="B_lectin"/>
    <property type="match status" value="1"/>
</dbReference>
<dbReference type="Proteomes" id="UP000515121">
    <property type="component" value="Unplaced"/>
</dbReference>
<dbReference type="Pfam" id="PF00069">
    <property type="entry name" value="Pkinase"/>
    <property type="match status" value="1"/>
</dbReference>
<dbReference type="Gene3D" id="3.30.200.20">
    <property type="entry name" value="Phosphorylase Kinase, domain 1"/>
    <property type="match status" value="1"/>
</dbReference>
<evidence type="ECO:0000256" key="16">
    <source>
        <dbReference type="ARBA" id="ARBA00047899"/>
    </source>
</evidence>
<dbReference type="OrthoDB" id="1930390at2759"/>
<dbReference type="InterPro" id="IPR024171">
    <property type="entry name" value="SRK-like_kinase"/>
</dbReference>
<dbReference type="PROSITE" id="PS50927">
    <property type="entry name" value="BULB_LECTIN"/>
    <property type="match status" value="1"/>
</dbReference>
<keyword evidence="11" id="KW-1133">Transmembrane helix</keyword>
<evidence type="ECO:0000256" key="1">
    <source>
        <dbReference type="ARBA" id="ARBA00004479"/>
    </source>
</evidence>
<dbReference type="KEGG" id="dzi:111305235"/>
<dbReference type="SUPFAM" id="SSF51110">
    <property type="entry name" value="alpha-D-mannose-specific plant lectins"/>
    <property type="match status" value="1"/>
</dbReference>
<keyword evidence="3" id="KW-0245">EGF-like domain</keyword>
<dbReference type="GO" id="GO:0030246">
    <property type="term" value="F:carbohydrate binding"/>
    <property type="evidence" value="ECO:0007669"/>
    <property type="project" value="UniProtKB-KW"/>
</dbReference>
<keyword evidence="15" id="KW-0325">Glycoprotein</keyword>
<evidence type="ECO:0000259" key="22">
    <source>
        <dbReference type="PROSITE" id="PS50927"/>
    </source>
</evidence>
<dbReference type="FunFam" id="1.10.510.10:FF:000237">
    <property type="entry name" value="G-type lectin S-receptor-like serine/threonine-protein kinase"/>
    <property type="match status" value="1"/>
</dbReference>
<dbReference type="AlphaFoldDB" id="A0A6P6A0Q3"/>
<dbReference type="Gene3D" id="2.90.10.10">
    <property type="entry name" value="Bulb-type lectin domain"/>
    <property type="match status" value="2"/>
</dbReference>
<evidence type="ECO:0000256" key="4">
    <source>
        <dbReference type="ARBA" id="ARBA00022679"/>
    </source>
</evidence>
<dbReference type="InterPro" id="IPR036426">
    <property type="entry name" value="Bulb-type_lectin_dom_sf"/>
</dbReference>
<keyword evidence="12" id="KW-0472">Membrane</keyword>
<evidence type="ECO:0000256" key="14">
    <source>
        <dbReference type="ARBA" id="ARBA00023170"/>
    </source>
</evidence>
<keyword evidence="7" id="KW-0430">Lectin</keyword>
<comment type="subcellular location">
    <subcellularLocation>
        <location evidence="1">Membrane</location>
        <topology evidence="1">Single-pass type I membrane protein</topology>
    </subcellularLocation>
</comment>
<dbReference type="FunFam" id="2.90.10.10:FF:000013">
    <property type="entry name" value="G-type lectin S-receptor-like serine/threonine-protein kinase LECRK1"/>
    <property type="match status" value="1"/>
</dbReference>
<dbReference type="GO" id="GO:0005524">
    <property type="term" value="F:ATP binding"/>
    <property type="evidence" value="ECO:0007669"/>
    <property type="project" value="UniProtKB-UniRule"/>
</dbReference>
<evidence type="ECO:0000256" key="10">
    <source>
        <dbReference type="ARBA" id="ARBA00022840"/>
    </source>
</evidence>
<evidence type="ECO:0000256" key="17">
    <source>
        <dbReference type="ARBA" id="ARBA00048679"/>
    </source>
</evidence>
<keyword evidence="14" id="KW-0675">Receptor</keyword>
<dbReference type="GeneID" id="111305235"/>
<dbReference type="PROSITE" id="PS50011">
    <property type="entry name" value="PROTEIN_KINASE_DOM"/>
    <property type="match status" value="1"/>
</dbReference>
<dbReference type="InterPro" id="IPR017441">
    <property type="entry name" value="Protein_kinase_ATP_BS"/>
</dbReference>
<evidence type="ECO:0000256" key="2">
    <source>
        <dbReference type="ARBA" id="ARBA00022527"/>
    </source>
</evidence>
<keyword evidence="10 18" id="KW-0067">ATP-binding</keyword>
<keyword evidence="6 20" id="KW-0732">Signal</keyword>
<comment type="catalytic activity">
    <reaction evidence="17 18">
        <text>L-seryl-[protein] + ATP = O-phospho-L-seryl-[protein] + ADP + H(+)</text>
        <dbReference type="Rhea" id="RHEA:17989"/>
        <dbReference type="Rhea" id="RHEA-COMP:9863"/>
        <dbReference type="Rhea" id="RHEA-COMP:11604"/>
        <dbReference type="ChEBI" id="CHEBI:15378"/>
        <dbReference type="ChEBI" id="CHEBI:29999"/>
        <dbReference type="ChEBI" id="CHEBI:30616"/>
        <dbReference type="ChEBI" id="CHEBI:83421"/>
        <dbReference type="ChEBI" id="CHEBI:456216"/>
        <dbReference type="EC" id="2.7.11.1"/>
    </reaction>
</comment>
<keyword evidence="23" id="KW-1185">Reference proteome</keyword>
<evidence type="ECO:0000256" key="18">
    <source>
        <dbReference type="PIRNR" id="PIRNR000641"/>
    </source>
</evidence>
<dbReference type="RefSeq" id="XP_022758310.1">
    <property type="nucleotide sequence ID" value="XM_022902575.1"/>
</dbReference>
<dbReference type="PROSITE" id="PS00107">
    <property type="entry name" value="PROTEIN_KINASE_ATP"/>
    <property type="match status" value="1"/>
</dbReference>
<keyword evidence="4 18" id="KW-0808">Transferase</keyword>
<comment type="catalytic activity">
    <reaction evidence="16 18">
        <text>L-threonyl-[protein] + ATP = O-phospho-L-threonyl-[protein] + ADP + H(+)</text>
        <dbReference type="Rhea" id="RHEA:46608"/>
        <dbReference type="Rhea" id="RHEA-COMP:11060"/>
        <dbReference type="Rhea" id="RHEA-COMP:11605"/>
        <dbReference type="ChEBI" id="CHEBI:15378"/>
        <dbReference type="ChEBI" id="CHEBI:30013"/>
        <dbReference type="ChEBI" id="CHEBI:30616"/>
        <dbReference type="ChEBI" id="CHEBI:61977"/>
        <dbReference type="ChEBI" id="CHEBI:456216"/>
        <dbReference type="EC" id="2.7.11.1"/>
    </reaction>
</comment>
<evidence type="ECO:0000256" key="5">
    <source>
        <dbReference type="ARBA" id="ARBA00022692"/>
    </source>
</evidence>
<feature type="domain" description="Bulb-type lectin" evidence="22">
    <location>
        <begin position="25"/>
        <end position="142"/>
    </location>
</feature>
<evidence type="ECO:0000313" key="24">
    <source>
        <dbReference type="RefSeq" id="XP_022758310.1"/>
    </source>
</evidence>
<evidence type="ECO:0000256" key="12">
    <source>
        <dbReference type="ARBA" id="ARBA00023136"/>
    </source>
</evidence>
<keyword evidence="5" id="KW-0812">Transmembrane</keyword>
<dbReference type="SMART" id="SM00108">
    <property type="entry name" value="B_lectin"/>
    <property type="match status" value="1"/>
</dbReference>
<evidence type="ECO:0000256" key="15">
    <source>
        <dbReference type="ARBA" id="ARBA00023180"/>
    </source>
</evidence>
<dbReference type="GO" id="GO:0016020">
    <property type="term" value="C:membrane"/>
    <property type="evidence" value="ECO:0007669"/>
    <property type="project" value="UniProtKB-SubCell"/>
</dbReference>
<keyword evidence="2 18" id="KW-0723">Serine/threonine-protein kinase</keyword>
<feature type="domain" description="Protein kinase" evidence="21">
    <location>
        <begin position="502"/>
        <end position="776"/>
    </location>
</feature>
<evidence type="ECO:0000256" key="20">
    <source>
        <dbReference type="SAM" id="SignalP"/>
    </source>
</evidence>
<dbReference type="PIRSF" id="PIRSF000641">
    <property type="entry name" value="SRK"/>
    <property type="match status" value="1"/>
</dbReference>
<name>A0A6P6A0Q3_DURZI</name>
<dbReference type="Gene3D" id="1.10.510.10">
    <property type="entry name" value="Transferase(Phosphotransferase) domain 1"/>
    <property type="match status" value="1"/>
</dbReference>
<evidence type="ECO:0000313" key="23">
    <source>
        <dbReference type="Proteomes" id="UP000515121"/>
    </source>
</evidence>
<dbReference type="InterPro" id="IPR000719">
    <property type="entry name" value="Prot_kinase_dom"/>
</dbReference>
<evidence type="ECO:0000256" key="13">
    <source>
        <dbReference type="ARBA" id="ARBA00023157"/>
    </source>
</evidence>
<feature type="signal peptide" evidence="20">
    <location>
        <begin position="1"/>
        <end position="23"/>
    </location>
</feature>
<evidence type="ECO:0000256" key="7">
    <source>
        <dbReference type="ARBA" id="ARBA00022734"/>
    </source>
</evidence>
<dbReference type="FunFam" id="3.30.200.20:FF:000059">
    <property type="entry name" value="S-receptor-like serine/threonine-protein kinase"/>
    <property type="match status" value="1"/>
</dbReference>
<proteinExistence type="inferred from homology"/>
<comment type="similarity">
    <text evidence="18">Belongs to the protein kinase superfamily. Ser/Thr protein kinase family.</text>
</comment>
<evidence type="ECO:0000256" key="11">
    <source>
        <dbReference type="ARBA" id="ARBA00022989"/>
    </source>
</evidence>
<dbReference type="SMART" id="SM00220">
    <property type="entry name" value="S_TKc"/>
    <property type="match status" value="1"/>
</dbReference>
<dbReference type="PANTHER" id="PTHR47976">
    <property type="entry name" value="G-TYPE LECTIN S-RECEPTOR-LIKE SERINE/THREONINE-PROTEIN KINASE SD2-5"/>
    <property type="match status" value="1"/>
</dbReference>
<dbReference type="InterPro" id="IPR001480">
    <property type="entry name" value="Bulb-type_lectin_dom"/>
</dbReference>
<evidence type="ECO:0000256" key="3">
    <source>
        <dbReference type="ARBA" id="ARBA00022536"/>
    </source>
</evidence>
<protein>
    <recommendedName>
        <fullName evidence="18">Receptor-like serine/threonine-protein kinase</fullName>
        <ecNumber evidence="18">2.7.11.1</ecNumber>
    </recommendedName>
</protein>
<feature type="binding site" evidence="19">
    <location>
        <position position="533"/>
    </location>
    <ligand>
        <name>ATP</name>
        <dbReference type="ChEBI" id="CHEBI:30616"/>
    </ligand>
</feature>
<organism evidence="23 24">
    <name type="scientific">Durio zibethinus</name>
    <name type="common">Durian</name>
    <dbReference type="NCBI Taxonomy" id="66656"/>
    <lineage>
        <taxon>Eukaryota</taxon>
        <taxon>Viridiplantae</taxon>
        <taxon>Streptophyta</taxon>
        <taxon>Embryophyta</taxon>
        <taxon>Tracheophyta</taxon>
        <taxon>Spermatophyta</taxon>
        <taxon>Magnoliopsida</taxon>
        <taxon>eudicotyledons</taxon>
        <taxon>Gunneridae</taxon>
        <taxon>Pentapetalae</taxon>
        <taxon>rosids</taxon>
        <taxon>malvids</taxon>
        <taxon>Malvales</taxon>
        <taxon>Malvaceae</taxon>
        <taxon>Helicteroideae</taxon>
        <taxon>Durio</taxon>
    </lineage>
</organism>
<keyword evidence="9 18" id="KW-0418">Kinase</keyword>
<dbReference type="EC" id="2.7.11.1" evidence="18"/>
<dbReference type="Pfam" id="PF01453">
    <property type="entry name" value="B_lectin"/>
    <property type="match status" value="1"/>
</dbReference>
<dbReference type="PANTHER" id="PTHR47976:SF78">
    <property type="entry name" value="RECEPTOR-LIKE SERINE_THREONINE-PROTEIN KINASE"/>
    <property type="match status" value="1"/>
</dbReference>
<evidence type="ECO:0000256" key="8">
    <source>
        <dbReference type="ARBA" id="ARBA00022741"/>
    </source>
</evidence>